<evidence type="ECO:0000259" key="2">
    <source>
        <dbReference type="Pfam" id="PF19658"/>
    </source>
</evidence>
<proteinExistence type="predicted"/>
<accession>A0ABS4H379</accession>
<evidence type="ECO:0000313" key="3">
    <source>
        <dbReference type="EMBL" id="MBP1936926.1"/>
    </source>
</evidence>
<comment type="caution">
    <text evidence="3">The sequence shown here is derived from an EMBL/GenBank/DDBJ whole genome shotgun (WGS) entry which is preliminary data.</text>
</comment>
<gene>
    <name evidence="3" type="ORF">J2Z20_001808</name>
</gene>
<sequence length="418" mass="47861">MSEVLTQDWLKAEFETKEVVITLFPSEIKKKIHSFEEFEALIQSENDYWSKLSGNSSSYNTLYRIWNHYSGINNNLNQVRSYAASNQNHASSCLLNAITQASINYFPAVHSSTKEGQFLYNLGNPERSETAASYLFDPNSNRIQNILNIQGIIDAYFFRDVKKQLKRDTNQFVDSEAASIEALKSNLTTEVDNIISTYTNKKEELISEIDTRNLELNTLKSEQENTLNKLHDTHKEKLESMYISQENHFSELDKEYRENIKLSAPAQYWADYSNEYSIKGDKWRKWSIATSIIFLIFLTALLLSGSNLYFVSNNTLNINAVKDAILITMITSIFVYFIRLFVKLTTSSYHLATDAKEREQLTYVYLSLVREKGVADSDRAIVLQALFSRSDTGLLKGDSSPAMPQDFGSLINKIKLTN</sequence>
<dbReference type="RefSeq" id="WP_209848390.1">
    <property type="nucleotide sequence ID" value="NZ_CBCRVE010000017.1"/>
</dbReference>
<protein>
    <recommendedName>
        <fullName evidence="2">DUF6161 domain-containing protein</fullName>
    </recommendedName>
</protein>
<keyword evidence="4" id="KW-1185">Reference proteome</keyword>
<feature type="domain" description="DUF6161" evidence="2">
    <location>
        <begin position="245"/>
        <end position="401"/>
    </location>
</feature>
<dbReference type="Pfam" id="PF19658">
    <property type="entry name" value="DUF6161"/>
    <property type="match status" value="1"/>
</dbReference>
<dbReference type="Proteomes" id="UP001519273">
    <property type="component" value="Unassembled WGS sequence"/>
</dbReference>
<keyword evidence="1" id="KW-1133">Transmembrane helix</keyword>
<dbReference type="EMBL" id="JAGGKP010000003">
    <property type="protein sequence ID" value="MBP1936926.1"/>
    <property type="molecule type" value="Genomic_DNA"/>
</dbReference>
<name>A0ABS4H379_9BACL</name>
<feature type="transmembrane region" description="Helical" evidence="1">
    <location>
        <begin position="324"/>
        <end position="342"/>
    </location>
</feature>
<evidence type="ECO:0000313" key="4">
    <source>
        <dbReference type="Proteomes" id="UP001519273"/>
    </source>
</evidence>
<reference evidence="3 4" key="1">
    <citation type="submission" date="2021-03" db="EMBL/GenBank/DDBJ databases">
        <title>Genomic Encyclopedia of Type Strains, Phase IV (KMG-IV): sequencing the most valuable type-strain genomes for metagenomic binning, comparative biology and taxonomic classification.</title>
        <authorList>
            <person name="Goeker M."/>
        </authorList>
    </citation>
    <scope>NUCLEOTIDE SEQUENCE [LARGE SCALE GENOMIC DNA]</scope>
    <source>
        <strain evidence="3 4">DSM 23491</strain>
    </source>
</reference>
<organism evidence="3 4">
    <name type="scientific">Paenibacillus sediminis</name>
    <dbReference type="NCBI Taxonomy" id="664909"/>
    <lineage>
        <taxon>Bacteria</taxon>
        <taxon>Bacillati</taxon>
        <taxon>Bacillota</taxon>
        <taxon>Bacilli</taxon>
        <taxon>Bacillales</taxon>
        <taxon>Paenibacillaceae</taxon>
        <taxon>Paenibacillus</taxon>
    </lineage>
</organism>
<feature type="transmembrane region" description="Helical" evidence="1">
    <location>
        <begin position="286"/>
        <end position="304"/>
    </location>
</feature>
<keyword evidence="1" id="KW-0472">Membrane</keyword>
<keyword evidence="1" id="KW-0812">Transmembrane</keyword>
<evidence type="ECO:0000256" key="1">
    <source>
        <dbReference type="SAM" id="Phobius"/>
    </source>
</evidence>
<dbReference type="InterPro" id="IPR046159">
    <property type="entry name" value="DUF6161"/>
</dbReference>